<feature type="domain" description="IclR-ED" evidence="5">
    <location>
        <begin position="64"/>
        <end position="237"/>
    </location>
</feature>
<dbReference type="InterPro" id="IPR005471">
    <property type="entry name" value="Tscrpt_reg_IclR_N"/>
</dbReference>
<evidence type="ECO:0000259" key="4">
    <source>
        <dbReference type="PROSITE" id="PS51077"/>
    </source>
</evidence>
<dbReference type="SMART" id="SM00346">
    <property type="entry name" value="HTH_ICLR"/>
    <property type="match status" value="1"/>
</dbReference>
<dbReference type="InterPro" id="IPR036388">
    <property type="entry name" value="WH-like_DNA-bd_sf"/>
</dbReference>
<dbReference type="InterPro" id="IPR050707">
    <property type="entry name" value="HTH_MetabolicPath_Reg"/>
</dbReference>
<dbReference type="GO" id="GO:0003700">
    <property type="term" value="F:DNA-binding transcription factor activity"/>
    <property type="evidence" value="ECO:0007669"/>
    <property type="project" value="TreeGrafter"/>
</dbReference>
<dbReference type="Pfam" id="PF09339">
    <property type="entry name" value="HTH_IclR"/>
    <property type="match status" value="1"/>
</dbReference>
<reference evidence="6" key="1">
    <citation type="submission" date="2020-02" db="EMBL/GenBank/DDBJ databases">
        <title>Delineation of the pyrene-degrading pathway in Roseobacter clade bacteria by genomic analysis.</title>
        <authorList>
            <person name="Zhou H."/>
            <person name="Wang H."/>
        </authorList>
    </citation>
    <scope>NUCLEOTIDE SEQUENCE</scope>
    <source>
        <strain evidence="6">PrR005</strain>
    </source>
</reference>
<dbReference type="SUPFAM" id="SSF46785">
    <property type="entry name" value="Winged helix' DNA-binding domain"/>
    <property type="match status" value="1"/>
</dbReference>
<dbReference type="InterPro" id="IPR014757">
    <property type="entry name" value="Tscrpt_reg_IclR_C"/>
</dbReference>
<evidence type="ECO:0000256" key="2">
    <source>
        <dbReference type="ARBA" id="ARBA00023125"/>
    </source>
</evidence>
<evidence type="ECO:0000313" key="6">
    <source>
        <dbReference type="EMBL" id="NDW47883.1"/>
    </source>
</evidence>
<dbReference type="Gene3D" id="3.30.450.40">
    <property type="match status" value="1"/>
</dbReference>
<keyword evidence="2" id="KW-0238">DNA-binding</keyword>
<proteinExistence type="predicted"/>
<dbReference type="GO" id="GO:0003677">
    <property type="term" value="F:DNA binding"/>
    <property type="evidence" value="ECO:0007669"/>
    <property type="project" value="UniProtKB-KW"/>
</dbReference>
<accession>A0A6B2NYR4</accession>
<dbReference type="PANTHER" id="PTHR30136">
    <property type="entry name" value="HELIX-TURN-HELIX TRANSCRIPTIONAL REGULATOR, ICLR FAMILY"/>
    <property type="match status" value="1"/>
</dbReference>
<dbReference type="PANTHER" id="PTHR30136:SF35">
    <property type="entry name" value="HTH-TYPE TRANSCRIPTIONAL REGULATOR RV1719"/>
    <property type="match status" value="1"/>
</dbReference>
<evidence type="ECO:0000256" key="1">
    <source>
        <dbReference type="ARBA" id="ARBA00023015"/>
    </source>
</evidence>
<sequence>MTILNNAADVLRLFAAGHTDLTVSEVTTQLSIPKANASRLLKAMRDAGMLETVGNTRRHRPGRLMLDVAAALKHASGLIRRASEVVAEVSARYGHTGYVSLREGREVTGIADFPGTNTLRVMGAVGRRLKAEESATGRSLLARLADEEVAELYAGHDGLAHLLRRLAVIREQGFAYSSQEATPGVDAIAIAVANPTTAEAVSLCIVYPHAVVENADRDDMLAALAKGAARIAAELGDTGFTYPLAPEKGFIA</sequence>
<feature type="domain" description="HTH iclR-type" evidence="4">
    <location>
        <begin position="1"/>
        <end position="63"/>
    </location>
</feature>
<evidence type="ECO:0000256" key="3">
    <source>
        <dbReference type="ARBA" id="ARBA00023163"/>
    </source>
</evidence>
<dbReference type="PROSITE" id="PS51078">
    <property type="entry name" value="ICLR_ED"/>
    <property type="match status" value="1"/>
</dbReference>
<dbReference type="Gene3D" id="1.10.10.10">
    <property type="entry name" value="Winged helix-like DNA-binding domain superfamily/Winged helix DNA-binding domain"/>
    <property type="match status" value="1"/>
</dbReference>
<dbReference type="InterPro" id="IPR036390">
    <property type="entry name" value="WH_DNA-bd_sf"/>
</dbReference>
<keyword evidence="1" id="KW-0805">Transcription regulation</keyword>
<organism evidence="6">
    <name type="scientific">Ruegeria sp. PrR005</name>
    <dbReference type="NCBI Taxonomy" id="2706882"/>
    <lineage>
        <taxon>Bacteria</taxon>
        <taxon>Pseudomonadati</taxon>
        <taxon>Pseudomonadota</taxon>
        <taxon>Alphaproteobacteria</taxon>
        <taxon>Rhodobacterales</taxon>
        <taxon>Roseobacteraceae</taxon>
        <taxon>Ruegeria</taxon>
    </lineage>
</organism>
<dbReference type="EMBL" id="JAAGOX010000056">
    <property type="protein sequence ID" value="NDW47883.1"/>
    <property type="molecule type" value="Genomic_DNA"/>
</dbReference>
<name>A0A6B2NYR4_9RHOB</name>
<dbReference type="InterPro" id="IPR029016">
    <property type="entry name" value="GAF-like_dom_sf"/>
</dbReference>
<keyword evidence="3" id="KW-0804">Transcription</keyword>
<dbReference type="PROSITE" id="PS51077">
    <property type="entry name" value="HTH_ICLR"/>
    <property type="match status" value="1"/>
</dbReference>
<gene>
    <name evidence="6" type="ORF">G0P99_23300</name>
</gene>
<dbReference type="GO" id="GO:0045892">
    <property type="term" value="P:negative regulation of DNA-templated transcription"/>
    <property type="evidence" value="ECO:0007669"/>
    <property type="project" value="TreeGrafter"/>
</dbReference>
<dbReference type="Pfam" id="PF01614">
    <property type="entry name" value="IclR_C"/>
    <property type="match status" value="1"/>
</dbReference>
<comment type="caution">
    <text evidence="6">The sequence shown here is derived from an EMBL/GenBank/DDBJ whole genome shotgun (WGS) entry which is preliminary data.</text>
</comment>
<protein>
    <submittedName>
        <fullName evidence="6">IclR family transcriptional regulator</fullName>
    </submittedName>
</protein>
<evidence type="ECO:0000259" key="5">
    <source>
        <dbReference type="PROSITE" id="PS51078"/>
    </source>
</evidence>
<dbReference type="SUPFAM" id="SSF55781">
    <property type="entry name" value="GAF domain-like"/>
    <property type="match status" value="1"/>
</dbReference>
<dbReference type="AlphaFoldDB" id="A0A6B2NYR4"/>
<dbReference type="RefSeq" id="WP_164132885.1">
    <property type="nucleotide sequence ID" value="NZ_JAAGOX010000056.1"/>
</dbReference>